<evidence type="ECO:0000313" key="2">
    <source>
        <dbReference type="EMBL" id="MEX0386598.1"/>
    </source>
</evidence>
<dbReference type="EMBL" id="JBAKFJ010000001">
    <property type="protein sequence ID" value="MEX0386598.1"/>
    <property type="molecule type" value="Genomic_DNA"/>
</dbReference>
<dbReference type="Proteomes" id="UP001556653">
    <property type="component" value="Unassembled WGS sequence"/>
</dbReference>
<keyword evidence="3" id="KW-1185">Reference proteome</keyword>
<proteinExistence type="predicted"/>
<reference evidence="2 3" key="1">
    <citation type="submission" date="2024-02" db="EMBL/GenBank/DDBJ databases">
        <title>New especies of Spiribacter isolated from saline water.</title>
        <authorList>
            <person name="Leon M.J."/>
            <person name="De La Haba R."/>
            <person name="Sanchez-Porro C."/>
            <person name="Ventosa A."/>
        </authorList>
    </citation>
    <scope>NUCLEOTIDE SEQUENCE [LARGE SCALE GENOMIC DNA]</scope>
    <source>
        <strain evidence="3">ag22IC4-227</strain>
    </source>
</reference>
<evidence type="ECO:0000259" key="1">
    <source>
        <dbReference type="Pfam" id="PF01370"/>
    </source>
</evidence>
<evidence type="ECO:0000313" key="3">
    <source>
        <dbReference type="Proteomes" id="UP001556653"/>
    </source>
</evidence>
<dbReference type="EC" id="1.1.1.290" evidence="2"/>
<comment type="caution">
    <text evidence="2">The sequence shown here is derived from an EMBL/GenBank/DDBJ whole genome shotgun (WGS) entry which is preliminary data.</text>
</comment>
<organism evidence="2 3">
    <name type="scientific">Spiribacter onubensis</name>
    <dbReference type="NCBI Taxonomy" id="3122420"/>
    <lineage>
        <taxon>Bacteria</taxon>
        <taxon>Pseudomonadati</taxon>
        <taxon>Pseudomonadota</taxon>
        <taxon>Gammaproteobacteria</taxon>
        <taxon>Chromatiales</taxon>
        <taxon>Ectothiorhodospiraceae</taxon>
        <taxon>Spiribacter</taxon>
    </lineage>
</organism>
<dbReference type="InterPro" id="IPR036291">
    <property type="entry name" value="NAD(P)-bd_dom_sf"/>
</dbReference>
<dbReference type="GO" id="GO:0033711">
    <property type="term" value="F:4-phosphoerythronate dehydrogenase activity"/>
    <property type="evidence" value="ECO:0007669"/>
    <property type="project" value="UniProtKB-EC"/>
</dbReference>
<sequence length="280" mass="29977">MAQRILIAGCGRLGSRLGLELAAAGHQVTGLRRNPEGLPAGIAPCRADLFDADLAARLPTGLDRVYAILTPDRYDDEGYRETFVAGLERLCQALRASGNASSRLIFVSSTGVYGQDDGGWVDESSATEPTRFSGRRLLEAEAVAATHPGGAVIVRFAGIYGPGREALLRRVARGAPCQADPPRYTNRIHEADCAGVLAHVGALATPAPVYIGVDDAPCTQCEIMDWLAAEMGRPAPPREPGTAGGRRCSNRRLQADGYRLRYPDYRSGYRSLLAEPRSTV</sequence>
<dbReference type="CDD" id="cd05266">
    <property type="entry name" value="SDR_a4"/>
    <property type="match status" value="1"/>
</dbReference>
<dbReference type="InterPro" id="IPR051783">
    <property type="entry name" value="NAD(P)-dependent_oxidoreduct"/>
</dbReference>
<name>A0ABV3S8Y6_9GAMM</name>
<dbReference type="RefSeq" id="WP_367967065.1">
    <property type="nucleotide sequence ID" value="NZ_JBAKFJ010000001.1"/>
</dbReference>
<dbReference type="Gene3D" id="3.40.50.720">
    <property type="entry name" value="NAD(P)-binding Rossmann-like Domain"/>
    <property type="match status" value="1"/>
</dbReference>
<dbReference type="Pfam" id="PF01370">
    <property type="entry name" value="Epimerase"/>
    <property type="match status" value="1"/>
</dbReference>
<accession>A0ABV3S8Y6</accession>
<dbReference type="PANTHER" id="PTHR48079">
    <property type="entry name" value="PROTEIN YEEZ"/>
    <property type="match status" value="1"/>
</dbReference>
<gene>
    <name evidence="2" type="ORF">V6X64_06300</name>
</gene>
<feature type="domain" description="NAD-dependent epimerase/dehydratase" evidence="1">
    <location>
        <begin position="5"/>
        <end position="163"/>
    </location>
</feature>
<keyword evidence="2" id="KW-0560">Oxidoreductase</keyword>
<dbReference type="SUPFAM" id="SSF51735">
    <property type="entry name" value="NAD(P)-binding Rossmann-fold domains"/>
    <property type="match status" value="1"/>
</dbReference>
<protein>
    <submittedName>
        <fullName evidence="2">SDR family oxidoreductase</fullName>
        <ecNumber evidence="2">1.1.1.290</ecNumber>
    </submittedName>
</protein>
<dbReference type="InterPro" id="IPR001509">
    <property type="entry name" value="Epimerase_deHydtase"/>
</dbReference>
<dbReference type="PANTHER" id="PTHR48079:SF6">
    <property type="entry name" value="NAD(P)-BINDING DOMAIN-CONTAINING PROTEIN-RELATED"/>
    <property type="match status" value="1"/>
</dbReference>